<keyword evidence="9" id="KW-0411">Iron-sulfur</keyword>
<protein>
    <recommendedName>
        <fullName evidence="2">ferredoxin--NADP(+) reductase</fullName>
        <ecNumber evidence="2">1.18.1.2</ecNumber>
    </recommendedName>
</protein>
<dbReference type="RefSeq" id="WP_378282813.1">
    <property type="nucleotide sequence ID" value="NZ_JBHSON010000020.1"/>
</dbReference>
<evidence type="ECO:0000256" key="4">
    <source>
        <dbReference type="ARBA" id="ARBA00022723"/>
    </source>
</evidence>
<dbReference type="SUPFAM" id="SSF51971">
    <property type="entry name" value="Nucleotide-binding domain"/>
    <property type="match status" value="1"/>
</dbReference>
<dbReference type="PROSITE" id="PS00198">
    <property type="entry name" value="4FE4S_FER_1"/>
    <property type="match status" value="1"/>
</dbReference>
<accession>A0ABW0ZVD9</accession>
<dbReference type="Proteomes" id="UP001596074">
    <property type="component" value="Unassembled WGS sequence"/>
</dbReference>
<dbReference type="EC" id="1.18.1.2" evidence="2"/>
<dbReference type="InterPro" id="IPR023753">
    <property type="entry name" value="FAD/NAD-binding_dom"/>
</dbReference>
<proteinExistence type="predicted"/>
<evidence type="ECO:0000256" key="1">
    <source>
        <dbReference type="ARBA" id="ARBA00001974"/>
    </source>
</evidence>
<keyword evidence="6" id="KW-0521">NADP</keyword>
<evidence type="ECO:0000256" key="10">
    <source>
        <dbReference type="ARBA" id="ARBA00047776"/>
    </source>
</evidence>
<feature type="domain" description="4Fe-4S ferredoxin-type" evidence="12">
    <location>
        <begin position="37"/>
        <end position="66"/>
    </location>
</feature>
<dbReference type="Gene3D" id="3.30.70.20">
    <property type="match status" value="1"/>
</dbReference>
<evidence type="ECO:0000256" key="6">
    <source>
        <dbReference type="ARBA" id="ARBA00022857"/>
    </source>
</evidence>
<dbReference type="PRINTS" id="PR00419">
    <property type="entry name" value="ADXRDTASE"/>
</dbReference>
<comment type="cofactor">
    <cofactor evidence="1">
        <name>FAD</name>
        <dbReference type="ChEBI" id="CHEBI:57692"/>
    </cofactor>
</comment>
<dbReference type="PROSITE" id="PS51379">
    <property type="entry name" value="4FE4S_FER_2"/>
    <property type="match status" value="1"/>
</dbReference>
<evidence type="ECO:0000313" key="13">
    <source>
        <dbReference type="EMBL" id="MFC5747196.1"/>
    </source>
</evidence>
<dbReference type="EMBL" id="JBHSON010000020">
    <property type="protein sequence ID" value="MFC5747196.1"/>
    <property type="molecule type" value="Genomic_DNA"/>
</dbReference>
<dbReference type="InterPro" id="IPR017900">
    <property type="entry name" value="4Fe4S_Fe_S_CS"/>
</dbReference>
<dbReference type="InterPro" id="IPR017896">
    <property type="entry name" value="4Fe4S_Fe-S-bd"/>
</dbReference>
<evidence type="ECO:0000256" key="3">
    <source>
        <dbReference type="ARBA" id="ARBA00022630"/>
    </source>
</evidence>
<evidence type="ECO:0000256" key="11">
    <source>
        <dbReference type="SAM" id="MobiDB-lite"/>
    </source>
</evidence>
<dbReference type="PANTHER" id="PTHR48467">
    <property type="entry name" value="GLUTAMATE SYNTHASE 1 [NADH], CHLOROPLASTIC-LIKE"/>
    <property type="match status" value="1"/>
</dbReference>
<keyword evidence="4" id="KW-0479">Metal-binding</keyword>
<evidence type="ECO:0000256" key="2">
    <source>
        <dbReference type="ARBA" id="ARBA00013223"/>
    </source>
</evidence>
<dbReference type="Pfam" id="PF07992">
    <property type="entry name" value="Pyr_redox_2"/>
    <property type="match status" value="1"/>
</dbReference>
<feature type="region of interest" description="Disordered" evidence="11">
    <location>
        <begin position="89"/>
        <end position="108"/>
    </location>
</feature>
<comment type="catalytic activity">
    <reaction evidence="10">
        <text>2 reduced [2Fe-2S]-[ferredoxin] + NADP(+) + H(+) = 2 oxidized [2Fe-2S]-[ferredoxin] + NADPH</text>
        <dbReference type="Rhea" id="RHEA:20125"/>
        <dbReference type="Rhea" id="RHEA-COMP:10000"/>
        <dbReference type="Rhea" id="RHEA-COMP:10001"/>
        <dbReference type="ChEBI" id="CHEBI:15378"/>
        <dbReference type="ChEBI" id="CHEBI:33737"/>
        <dbReference type="ChEBI" id="CHEBI:33738"/>
        <dbReference type="ChEBI" id="CHEBI:57783"/>
        <dbReference type="ChEBI" id="CHEBI:58349"/>
        <dbReference type="EC" id="1.18.1.2"/>
    </reaction>
</comment>
<evidence type="ECO:0000256" key="8">
    <source>
        <dbReference type="ARBA" id="ARBA00023004"/>
    </source>
</evidence>
<sequence>MTHVITQACCNDAACVPVCPADCIHPAESEPGFASAEMLWIDPEECIDCGACADVCPVDAIYPENRLPDDLQPFVEINSMLAHLRRGSLTRGGAQNAPTGRRAGPSGRVEVTSGPLRVAIVGTGPSAVFAAEELLATAGPGVRVSIFDRLPVAGGLIRFGVSPDHVHTKRALRRFPQVAQDPRVSLFLNVEIGGHIQVAELLEHHHAVIVAVGAAGDRKLGVAGEDLPGSHAAREFVAWYNGHPDHADAVWDLSGERVVVIGNGNVALDVARVLTAHPDELAATDIAEHALRALRESNVREVVVVGRRGPESAAFTFPELVGLSRLTSTAVRASGVEPADAVATPRDPAGFPSALKTGLVADLARRRPDDRRTIELRFLRSPDAILGSGSVTGVRLGLNRTTADGIEPTGETEVLSCGLVLRSIGYEVVPMPGLPFDEHRRTIPHAAGRVTDPGTGEPLAGLYATGWVKRGPSGVIGTNRPDARETVAGLLDDFRSGHLARPAKEEGELAALVSERRPRAVDLKGWLEMERIACGGGRP</sequence>
<dbReference type="Pfam" id="PF00037">
    <property type="entry name" value="Fer4"/>
    <property type="match status" value="1"/>
</dbReference>
<dbReference type="Gene3D" id="3.50.50.60">
    <property type="entry name" value="FAD/NAD(P)-binding domain"/>
    <property type="match status" value="1"/>
</dbReference>
<dbReference type="Gene3D" id="3.40.50.720">
    <property type="entry name" value="NAD(P)-binding Rossmann-like Domain"/>
    <property type="match status" value="1"/>
</dbReference>
<reference evidence="14" key="1">
    <citation type="journal article" date="2019" name="Int. J. Syst. Evol. Microbiol.">
        <title>The Global Catalogue of Microorganisms (GCM) 10K type strain sequencing project: providing services to taxonomists for standard genome sequencing and annotation.</title>
        <authorList>
            <consortium name="The Broad Institute Genomics Platform"/>
            <consortium name="The Broad Institute Genome Sequencing Center for Infectious Disease"/>
            <person name="Wu L."/>
            <person name="Ma J."/>
        </authorList>
    </citation>
    <scope>NUCLEOTIDE SEQUENCE [LARGE SCALE GENOMIC DNA]</scope>
    <source>
        <strain evidence="14">KCTC 42087</strain>
    </source>
</reference>
<keyword evidence="3" id="KW-0285">Flavoprotein</keyword>
<keyword evidence="7" id="KW-0560">Oxidoreductase</keyword>
<evidence type="ECO:0000256" key="9">
    <source>
        <dbReference type="ARBA" id="ARBA00023014"/>
    </source>
</evidence>
<dbReference type="InterPro" id="IPR055275">
    <property type="entry name" value="Ferredox_Rdtase"/>
</dbReference>
<dbReference type="SUPFAM" id="SSF54862">
    <property type="entry name" value="4Fe-4S ferredoxins"/>
    <property type="match status" value="1"/>
</dbReference>
<evidence type="ECO:0000259" key="12">
    <source>
        <dbReference type="PROSITE" id="PS51379"/>
    </source>
</evidence>
<dbReference type="PANTHER" id="PTHR48467:SF1">
    <property type="entry name" value="GLUTAMATE SYNTHASE 1 [NADH], CHLOROPLASTIC-LIKE"/>
    <property type="match status" value="1"/>
</dbReference>
<evidence type="ECO:0000256" key="5">
    <source>
        <dbReference type="ARBA" id="ARBA00022827"/>
    </source>
</evidence>
<evidence type="ECO:0000313" key="14">
    <source>
        <dbReference type="Proteomes" id="UP001596074"/>
    </source>
</evidence>
<name>A0ABW0ZVD9_9ACTN</name>
<gene>
    <name evidence="13" type="ORF">ACFPZN_16330</name>
</gene>
<comment type="caution">
    <text evidence="13">The sequence shown here is derived from an EMBL/GenBank/DDBJ whole genome shotgun (WGS) entry which is preliminary data.</text>
</comment>
<keyword evidence="14" id="KW-1185">Reference proteome</keyword>
<dbReference type="InterPro" id="IPR036188">
    <property type="entry name" value="FAD/NAD-bd_sf"/>
</dbReference>
<organism evidence="13 14">
    <name type="scientific">Actinomadura rugatobispora</name>
    <dbReference type="NCBI Taxonomy" id="1994"/>
    <lineage>
        <taxon>Bacteria</taxon>
        <taxon>Bacillati</taxon>
        <taxon>Actinomycetota</taxon>
        <taxon>Actinomycetes</taxon>
        <taxon>Streptosporangiales</taxon>
        <taxon>Thermomonosporaceae</taxon>
        <taxon>Actinomadura</taxon>
    </lineage>
</organism>
<keyword evidence="8" id="KW-0408">Iron</keyword>
<evidence type="ECO:0000256" key="7">
    <source>
        <dbReference type="ARBA" id="ARBA00023002"/>
    </source>
</evidence>
<keyword evidence="5" id="KW-0274">FAD</keyword>